<evidence type="ECO:0000313" key="6">
    <source>
        <dbReference type="Proteomes" id="UP001055439"/>
    </source>
</evidence>
<dbReference type="SUPFAM" id="SSF81901">
    <property type="entry name" value="HCP-like"/>
    <property type="match status" value="1"/>
</dbReference>
<dbReference type="OrthoDB" id="185373at2759"/>
<dbReference type="AlphaFoldDB" id="A0A9E7G515"/>
<comment type="similarity">
    <text evidence="1">Belongs to the PPR family. P subfamily.</text>
</comment>
<evidence type="ECO:0000256" key="4">
    <source>
        <dbReference type="SAM" id="MobiDB-lite"/>
    </source>
</evidence>
<keyword evidence="2" id="KW-0677">Repeat</keyword>
<feature type="repeat" description="PPR" evidence="3">
    <location>
        <begin position="306"/>
        <end position="340"/>
    </location>
</feature>
<evidence type="ECO:0000256" key="1">
    <source>
        <dbReference type="ARBA" id="ARBA00007626"/>
    </source>
</evidence>
<reference evidence="5" key="1">
    <citation type="submission" date="2022-05" db="EMBL/GenBank/DDBJ databases">
        <title>The Musa troglodytarum L. genome provides insights into the mechanism of non-climacteric behaviour and enrichment of carotenoids.</title>
        <authorList>
            <person name="Wang J."/>
        </authorList>
    </citation>
    <scope>NUCLEOTIDE SEQUENCE</scope>
    <source>
        <tissue evidence="5">Leaf</tissue>
    </source>
</reference>
<dbReference type="PROSITE" id="PS51375">
    <property type="entry name" value="PPR"/>
    <property type="match status" value="15"/>
</dbReference>
<feature type="repeat" description="PPR" evidence="3">
    <location>
        <begin position="621"/>
        <end position="655"/>
    </location>
</feature>
<feature type="repeat" description="PPR" evidence="3">
    <location>
        <begin position="236"/>
        <end position="270"/>
    </location>
</feature>
<feature type="repeat" description="PPR" evidence="3">
    <location>
        <begin position="95"/>
        <end position="129"/>
    </location>
</feature>
<dbReference type="Proteomes" id="UP001055439">
    <property type="component" value="Chromosome 6"/>
</dbReference>
<feature type="repeat" description="PPR" evidence="3">
    <location>
        <begin position="586"/>
        <end position="620"/>
    </location>
</feature>
<dbReference type="PANTHER" id="PTHR47447">
    <property type="entry name" value="OS03G0856100 PROTEIN"/>
    <property type="match status" value="1"/>
</dbReference>
<feature type="repeat" description="PPR" evidence="3">
    <location>
        <begin position="705"/>
        <end position="739"/>
    </location>
</feature>
<keyword evidence="6" id="KW-1185">Reference proteome</keyword>
<feature type="repeat" description="PPR" evidence="3">
    <location>
        <begin position="376"/>
        <end position="410"/>
    </location>
</feature>
<feature type="repeat" description="PPR" evidence="3">
    <location>
        <begin position="271"/>
        <end position="305"/>
    </location>
</feature>
<protein>
    <submittedName>
        <fullName evidence="5">PPR repeat</fullName>
    </submittedName>
</protein>
<feature type="compositionally biased region" description="Polar residues" evidence="4">
    <location>
        <begin position="875"/>
        <end position="887"/>
    </location>
</feature>
<dbReference type="Pfam" id="PF13041">
    <property type="entry name" value="PPR_2"/>
    <property type="match status" value="8"/>
</dbReference>
<evidence type="ECO:0000313" key="5">
    <source>
        <dbReference type="EMBL" id="URE08200.1"/>
    </source>
</evidence>
<dbReference type="PANTHER" id="PTHR47447:SF22">
    <property type="entry name" value="TETRATRICOPEPTIDE-LIKE HELICAL DOMAIN SUPERFAMILY"/>
    <property type="match status" value="1"/>
</dbReference>
<dbReference type="InterPro" id="IPR002885">
    <property type="entry name" value="PPR_rpt"/>
</dbReference>
<feature type="repeat" description="PPR" evidence="3">
    <location>
        <begin position="201"/>
        <end position="235"/>
    </location>
</feature>
<feature type="region of interest" description="Disordered" evidence="4">
    <location>
        <begin position="875"/>
        <end position="899"/>
    </location>
</feature>
<feature type="repeat" description="PPR" evidence="3">
    <location>
        <begin position="411"/>
        <end position="445"/>
    </location>
</feature>
<feature type="repeat" description="PPR" evidence="3">
    <location>
        <begin position="516"/>
        <end position="550"/>
    </location>
</feature>
<feature type="repeat" description="PPR" evidence="3">
    <location>
        <begin position="341"/>
        <end position="375"/>
    </location>
</feature>
<gene>
    <name evidence="5" type="ORF">MUK42_34704</name>
</gene>
<dbReference type="Pfam" id="PF01535">
    <property type="entry name" value="PPR"/>
    <property type="match status" value="1"/>
</dbReference>
<feature type="repeat" description="PPR" evidence="3">
    <location>
        <begin position="481"/>
        <end position="515"/>
    </location>
</feature>
<dbReference type="InterPro" id="IPR011990">
    <property type="entry name" value="TPR-like_helical_dom_sf"/>
</dbReference>
<dbReference type="SUPFAM" id="SSF48452">
    <property type="entry name" value="TPR-like"/>
    <property type="match status" value="1"/>
</dbReference>
<dbReference type="Gene3D" id="1.25.40.10">
    <property type="entry name" value="Tetratricopeptide repeat domain"/>
    <property type="match status" value="6"/>
</dbReference>
<accession>A0A9E7G515</accession>
<organism evidence="5 6">
    <name type="scientific">Musa troglodytarum</name>
    <name type="common">fe'i banana</name>
    <dbReference type="NCBI Taxonomy" id="320322"/>
    <lineage>
        <taxon>Eukaryota</taxon>
        <taxon>Viridiplantae</taxon>
        <taxon>Streptophyta</taxon>
        <taxon>Embryophyta</taxon>
        <taxon>Tracheophyta</taxon>
        <taxon>Spermatophyta</taxon>
        <taxon>Magnoliopsida</taxon>
        <taxon>Liliopsida</taxon>
        <taxon>Zingiberales</taxon>
        <taxon>Musaceae</taxon>
        <taxon>Musa</taxon>
    </lineage>
</organism>
<dbReference type="NCBIfam" id="TIGR00756">
    <property type="entry name" value="PPR"/>
    <property type="match status" value="15"/>
</dbReference>
<sequence>MSKLLLTHLKKPPRTPSGRCSLHPRARKLADSVVRVLLTRKADPQWEQTLEDILSCHAEEEYMAPIVARIRDPDAALDFFDWARRRRPRWAEPPDSLAYSALLHLLARSGRLPEAGLVLDAMRSDGRTPTREASSALLVAFADSGAEEKALDVYASMRDQDGCFPDVSGCISLLNMLVRQRHYELARQVYDEMVEREGGADNYTTGIVVRGLCLEGRMDEAKRLIEDRWGAGCIPNVVFYNMLVDGYCRKGDIRRGYALFEEMKLRGFLPTVVSYGIVIHGLCMKGNIVEINRLISEMKARGLQPNVQIYNDVIDSRCKHGSIVEAKAVLRQMIGSGCEPDIITYNILIAGFCRDGKVPGAEQLLREAISRRLDPNKSSYTPVIHGYCQIGDVVTASNLLVEMIERGHSPDLVTYGALIHGLVVLGEVNDALEIRKKMMEKGVLPDAAIYNVLISGLCKKGMLPSAKKLVAEMLDQNVIPDEFVYATLVDGFIRNEDLNEAKKVFEFMDQKGIKCGIVGYNAMIKGYFKFGMIHDAILCISRMRNDGYLPDEFTYTTVINGYARQGNLDGAMRVFIDMMKHRCKPNVVTYSALINGYCQNGDTDTAEVLFKYMQRNEITPNVVTYSILIGGYCKNHRMPRAIIYFEEMLQYKCLPNDFTYRYLIKGLTDSISNCEIINSNDLQHQHEYATLNIYKIMVLEGWDHKTAAYNAIIFCLCKHRMLKSALELRDKMIGKGCLPDHITVVFLLHGACAEGKLEDLKSSLSCHFQQNEFEVALKYARLVDEYLYQGERSEASLILETLLEDRAQSPELGHRWISALSRRERYQVADPKKKKLHVNGRNLDSTRFDAGDSKPPQVPMIPVAMQERALPSHEGIQTTTNQSSKNNVGEWHCTRDARR</sequence>
<evidence type="ECO:0000256" key="3">
    <source>
        <dbReference type="PROSITE-ProRule" id="PRU00708"/>
    </source>
</evidence>
<feature type="repeat" description="PPR" evidence="3">
    <location>
        <begin position="446"/>
        <end position="480"/>
    </location>
</feature>
<name>A0A9E7G515_9LILI</name>
<dbReference type="EMBL" id="CP097508">
    <property type="protein sequence ID" value="URE08200.1"/>
    <property type="molecule type" value="Genomic_DNA"/>
</dbReference>
<evidence type="ECO:0000256" key="2">
    <source>
        <dbReference type="ARBA" id="ARBA00022737"/>
    </source>
</evidence>
<feature type="repeat" description="PPR" evidence="3">
    <location>
        <begin position="551"/>
        <end position="585"/>
    </location>
</feature>
<proteinExistence type="inferred from homology"/>